<dbReference type="KEGG" id="ovi:T265_09777"/>
<dbReference type="GeneID" id="20323945"/>
<evidence type="ECO:0000313" key="1">
    <source>
        <dbReference type="EMBL" id="KER22024.1"/>
    </source>
</evidence>
<gene>
    <name evidence="1" type="ORF">T265_09777</name>
</gene>
<evidence type="ECO:0000313" key="2">
    <source>
        <dbReference type="Proteomes" id="UP000054324"/>
    </source>
</evidence>
<dbReference type="RefSeq" id="XP_009174215.1">
    <property type="nucleotide sequence ID" value="XM_009175951.1"/>
</dbReference>
<name>A0A075A3P8_OPIVI</name>
<organism evidence="1 2">
    <name type="scientific">Opisthorchis viverrini</name>
    <name type="common">Southeast Asian liver fluke</name>
    <dbReference type="NCBI Taxonomy" id="6198"/>
    <lineage>
        <taxon>Eukaryota</taxon>
        <taxon>Metazoa</taxon>
        <taxon>Spiralia</taxon>
        <taxon>Lophotrochozoa</taxon>
        <taxon>Platyhelminthes</taxon>
        <taxon>Trematoda</taxon>
        <taxon>Digenea</taxon>
        <taxon>Opisthorchiida</taxon>
        <taxon>Opisthorchiata</taxon>
        <taxon>Opisthorchiidae</taxon>
        <taxon>Opisthorchis</taxon>
    </lineage>
</organism>
<dbReference type="EMBL" id="KL596924">
    <property type="protein sequence ID" value="KER22024.1"/>
    <property type="molecule type" value="Genomic_DNA"/>
</dbReference>
<dbReference type="CTD" id="20323945"/>
<dbReference type="Proteomes" id="UP000054324">
    <property type="component" value="Unassembled WGS sequence"/>
</dbReference>
<dbReference type="AlphaFoldDB" id="A0A075A3P8"/>
<proteinExistence type="predicted"/>
<protein>
    <submittedName>
        <fullName evidence="1">Uncharacterized protein</fullName>
    </submittedName>
</protein>
<reference evidence="1 2" key="1">
    <citation type="submission" date="2013-11" db="EMBL/GenBank/DDBJ databases">
        <title>Opisthorchis viverrini - life in the bile duct.</title>
        <authorList>
            <person name="Young N.D."/>
            <person name="Nagarajan N."/>
            <person name="Lin S.J."/>
            <person name="Korhonen P.K."/>
            <person name="Jex A.R."/>
            <person name="Hall R.S."/>
            <person name="Safavi-Hemami H."/>
            <person name="Kaewkong W."/>
            <person name="Bertrand D."/>
            <person name="Gao S."/>
            <person name="Seet Q."/>
            <person name="Wongkham S."/>
            <person name="Teh B.T."/>
            <person name="Wongkham C."/>
            <person name="Intapan P.M."/>
            <person name="Maleewong W."/>
            <person name="Yang X."/>
            <person name="Hu M."/>
            <person name="Wang Z."/>
            <person name="Hofmann A."/>
            <person name="Sternberg P.W."/>
            <person name="Tan P."/>
            <person name="Wang J."/>
            <person name="Gasser R.B."/>
        </authorList>
    </citation>
    <scope>NUCLEOTIDE SEQUENCE [LARGE SCALE GENOMIC DNA]</scope>
</reference>
<keyword evidence="2" id="KW-1185">Reference proteome</keyword>
<sequence length="83" mass="9343">MAARHQKGATAERGHVRTFENQSKVVTVDWKGRRKELYCVAYAQIFLVKSVDEASLIIWNPHAKRKTGTQKLGCLEEDGNGDV</sequence>
<accession>A0A075A3P8</accession>